<dbReference type="OrthoDB" id="5307922at2759"/>
<dbReference type="EMBL" id="AJIL01000267">
    <property type="protein sequence ID" value="KNE90248.1"/>
    <property type="molecule type" value="Genomic_DNA"/>
</dbReference>
<reference evidence="3" key="1">
    <citation type="submission" date="2014-03" db="EMBL/GenBank/DDBJ databases">
        <title>The Genome Sequence of Puccinia striiformis f. sp. tritici PST-78.</title>
        <authorList>
            <consortium name="The Broad Institute Genome Sequencing Platform"/>
            <person name="Cuomo C."/>
            <person name="Hulbert S."/>
            <person name="Chen X."/>
            <person name="Walker B."/>
            <person name="Young S.K."/>
            <person name="Zeng Q."/>
            <person name="Gargeya S."/>
            <person name="Fitzgerald M."/>
            <person name="Haas B."/>
            <person name="Abouelleil A."/>
            <person name="Alvarado L."/>
            <person name="Arachchi H.M."/>
            <person name="Berlin A.M."/>
            <person name="Chapman S.B."/>
            <person name="Goldberg J."/>
            <person name="Griggs A."/>
            <person name="Gujja S."/>
            <person name="Hansen M."/>
            <person name="Howarth C."/>
            <person name="Imamovic A."/>
            <person name="Larimer J."/>
            <person name="McCowan C."/>
            <person name="Montmayeur A."/>
            <person name="Murphy C."/>
            <person name="Neiman D."/>
            <person name="Pearson M."/>
            <person name="Priest M."/>
            <person name="Roberts A."/>
            <person name="Saif S."/>
            <person name="Shea T."/>
            <person name="Sisk P."/>
            <person name="Sykes S."/>
            <person name="Wortman J."/>
            <person name="Nusbaum C."/>
            <person name="Birren B."/>
        </authorList>
    </citation>
    <scope>NUCLEOTIDE SEQUENCE [LARGE SCALE GENOMIC DNA]</scope>
    <source>
        <strain evidence="3">race PST-78</strain>
    </source>
</reference>
<dbReference type="STRING" id="1165861.A0A0L0UT76"/>
<keyword evidence="1" id="KW-0472">Membrane</keyword>
<sequence length="440" mass="48989">MQKFLGATASLNMNYFIRSIPVTLLVLIGAFLKPKLQEAGVFRTIANVNNERCSRIEGLQACEDIFVDQPTGLAYLACSHRKDRANWLPALNVLKYENIQGQSSADYLTILDLNTHDHRKVKLTNLPESLLQGGIHTHGLDLFVHPEKAEPGEPENAGAEAESTHPRKATIFLINHRSSQDSSLPHPGTADSVIEVFDTIIGSDEATYRRTIHHDLVITPNNLVALNENSFYVTNDHLRKKHWVSKKTFLPQADFFSVLFLDSALDSVVHCSFEESVQCIAALHGRYQFPNGIAKGPGNTIYMTNSLNAHLRLLEIQPDNTLIVKEEYKVPRVIDNIYVNSAGSVFIASIPSFLKFENVLKELHKEDSSAVSPSEVWKFSNQTSPESPQKTPFKLERIFADDGNQVSGTTSLAPWNSKLFMTGILSSYVSVCEVNQTLAD</sequence>
<dbReference type="AlphaFoldDB" id="A0A0L0UT76"/>
<comment type="caution">
    <text evidence="2">The sequence shown here is derived from an EMBL/GenBank/DDBJ whole genome shotgun (WGS) entry which is preliminary data.</text>
</comment>
<gene>
    <name evidence="2" type="ORF">PSTG_16289</name>
</gene>
<keyword evidence="1" id="KW-0812">Transmembrane</keyword>
<dbReference type="InterPro" id="IPR011042">
    <property type="entry name" value="6-blade_b-propeller_TolB-like"/>
</dbReference>
<accession>A0A0L0UT76</accession>
<dbReference type="Proteomes" id="UP000054564">
    <property type="component" value="Unassembled WGS sequence"/>
</dbReference>
<dbReference type="PANTHER" id="PTHR11799">
    <property type="entry name" value="PARAOXONASE"/>
    <property type="match status" value="1"/>
</dbReference>
<evidence type="ECO:0008006" key="4">
    <source>
        <dbReference type="Google" id="ProtNLM"/>
    </source>
</evidence>
<keyword evidence="1" id="KW-1133">Transmembrane helix</keyword>
<protein>
    <recommendedName>
        <fullName evidence="4">SMP-30/Gluconolactonase/LRE-like region domain-containing protein</fullName>
    </recommendedName>
</protein>
<organism evidence="2 3">
    <name type="scientific">Puccinia striiformis f. sp. tritici PST-78</name>
    <dbReference type="NCBI Taxonomy" id="1165861"/>
    <lineage>
        <taxon>Eukaryota</taxon>
        <taxon>Fungi</taxon>
        <taxon>Dikarya</taxon>
        <taxon>Basidiomycota</taxon>
        <taxon>Pucciniomycotina</taxon>
        <taxon>Pucciniomycetes</taxon>
        <taxon>Pucciniales</taxon>
        <taxon>Pucciniaceae</taxon>
        <taxon>Puccinia</taxon>
    </lineage>
</organism>
<keyword evidence="3" id="KW-1185">Reference proteome</keyword>
<dbReference type="SUPFAM" id="SSF63829">
    <property type="entry name" value="Calcium-dependent phosphotriesterase"/>
    <property type="match status" value="1"/>
</dbReference>
<evidence type="ECO:0000256" key="1">
    <source>
        <dbReference type="SAM" id="Phobius"/>
    </source>
</evidence>
<feature type="transmembrane region" description="Helical" evidence="1">
    <location>
        <begin position="15"/>
        <end position="32"/>
    </location>
</feature>
<dbReference type="InterPro" id="IPR051288">
    <property type="entry name" value="Serum_paraoxonase/arylesterase"/>
</dbReference>
<evidence type="ECO:0000313" key="2">
    <source>
        <dbReference type="EMBL" id="KNE90248.1"/>
    </source>
</evidence>
<proteinExistence type="predicted"/>
<evidence type="ECO:0000313" key="3">
    <source>
        <dbReference type="Proteomes" id="UP000054564"/>
    </source>
</evidence>
<dbReference type="PANTHER" id="PTHR11799:SF12">
    <property type="entry name" value="PARAOXONASE-RELATED"/>
    <property type="match status" value="1"/>
</dbReference>
<name>A0A0L0UT76_9BASI</name>
<dbReference type="Gene3D" id="2.120.10.30">
    <property type="entry name" value="TolB, C-terminal domain"/>
    <property type="match status" value="1"/>
</dbReference>